<organism evidence="4 5">
    <name type="scientific">Globodera rostochiensis</name>
    <name type="common">Golden nematode worm</name>
    <name type="synonym">Heterodera rostochiensis</name>
    <dbReference type="NCBI Taxonomy" id="31243"/>
    <lineage>
        <taxon>Eukaryota</taxon>
        <taxon>Metazoa</taxon>
        <taxon>Ecdysozoa</taxon>
        <taxon>Nematoda</taxon>
        <taxon>Chromadorea</taxon>
        <taxon>Rhabditida</taxon>
        <taxon>Tylenchina</taxon>
        <taxon>Tylenchomorpha</taxon>
        <taxon>Tylenchoidea</taxon>
        <taxon>Heteroderidae</taxon>
        <taxon>Heteroderinae</taxon>
        <taxon>Globodera</taxon>
    </lineage>
</organism>
<dbReference type="InterPro" id="IPR002347">
    <property type="entry name" value="SDR_fam"/>
</dbReference>
<dbReference type="InterPro" id="IPR036291">
    <property type="entry name" value="NAD(P)-bd_dom_sf"/>
</dbReference>
<reference evidence="5" key="1">
    <citation type="submission" date="2022-11" db="UniProtKB">
        <authorList>
            <consortium name="WormBaseParasite"/>
        </authorList>
    </citation>
    <scope>IDENTIFICATION</scope>
</reference>
<comment type="similarity">
    <text evidence="2">Belongs to the short-chain dehydrogenases/reductases (SDR) family.</text>
</comment>
<accession>A0A914HAC3</accession>
<dbReference type="PRINTS" id="PR00080">
    <property type="entry name" value="SDRFAMILY"/>
</dbReference>
<evidence type="ECO:0000313" key="5">
    <source>
        <dbReference type="WBParaSite" id="Gr19_v10_g15685.t1"/>
    </source>
</evidence>
<dbReference type="WBParaSite" id="Gr19_v10_g15685.t1">
    <property type="protein sequence ID" value="Gr19_v10_g15685.t1"/>
    <property type="gene ID" value="Gr19_v10_g15685"/>
</dbReference>
<evidence type="ECO:0000256" key="2">
    <source>
        <dbReference type="RuleBase" id="RU000363"/>
    </source>
</evidence>
<dbReference type="SUPFAM" id="SSF51735">
    <property type="entry name" value="NAD(P)-binding Rossmann-fold domains"/>
    <property type="match status" value="1"/>
</dbReference>
<evidence type="ECO:0000256" key="1">
    <source>
        <dbReference type="ARBA" id="ARBA00023002"/>
    </source>
</evidence>
<keyword evidence="4" id="KW-1185">Reference proteome</keyword>
<name>A0A914HAC3_GLORO</name>
<evidence type="ECO:0000313" key="4">
    <source>
        <dbReference type="Proteomes" id="UP000887572"/>
    </source>
</evidence>
<keyword evidence="3" id="KW-1133">Transmembrane helix</keyword>
<feature type="transmembrane region" description="Helical" evidence="3">
    <location>
        <begin position="118"/>
        <end position="135"/>
    </location>
</feature>
<dbReference type="GO" id="GO:0016491">
    <property type="term" value="F:oxidoreductase activity"/>
    <property type="evidence" value="ECO:0007669"/>
    <property type="project" value="UniProtKB-KW"/>
</dbReference>
<sequence length="444" mass="50481">MRLISISIISTLSRVRSIHSENLSAETTYEANNIQHNNRQAQEETDRHHQQEQIRQLLQDKSLPEHIRSLIGSLTRQLSTREAEVEALRRVLGDRRYAFLVSRGTDLMEEEAGWHPDMLYLTCVGLVIFIVLYALRQWIKGAQFREKVSARGAVAIVTGANSGIGKQLVRELNLRHVKVYMACRSVSHGQATVRELFSRYGCDMTRMIVRHCDLTDFSSIREFVEEFNRDENKLDILINNAGVMFYPRFTKTTDGHELTWQTNFLGHFLLTELLLPKLERSEEGGRIVNVSSRAHLWADSVDPELVEAPGRFGIMVTYARSKLANVMHAVALTKRIRTNHSGSKVSANACHPGSVNTELIRNDFFRKYIKKVLAPLIWFILKTDQDGAQTPLFLALSKQIAGVSGKYYSDCKEEKVHALAEDEFACEILYNNSLEQCGLDQSAI</sequence>
<dbReference type="PRINTS" id="PR00081">
    <property type="entry name" value="GDHRDH"/>
</dbReference>
<proteinExistence type="inferred from homology"/>
<dbReference type="Gene3D" id="3.40.50.720">
    <property type="entry name" value="NAD(P)-binding Rossmann-like Domain"/>
    <property type="match status" value="1"/>
</dbReference>
<dbReference type="Pfam" id="PF00106">
    <property type="entry name" value="adh_short"/>
    <property type="match status" value="1"/>
</dbReference>
<protein>
    <submittedName>
        <fullName evidence="5">Uncharacterized protein</fullName>
    </submittedName>
</protein>
<keyword evidence="1" id="KW-0560">Oxidoreductase</keyword>
<keyword evidence="3" id="KW-0812">Transmembrane</keyword>
<keyword evidence="3" id="KW-0472">Membrane</keyword>
<dbReference type="PANTHER" id="PTHR43157">
    <property type="entry name" value="PHOSPHATIDYLINOSITOL-GLYCAN BIOSYNTHESIS CLASS F PROTEIN-RELATED"/>
    <property type="match status" value="1"/>
</dbReference>
<evidence type="ECO:0000256" key="3">
    <source>
        <dbReference type="SAM" id="Phobius"/>
    </source>
</evidence>
<dbReference type="PANTHER" id="PTHR43157:SF31">
    <property type="entry name" value="PHOSPHATIDYLINOSITOL-GLYCAN BIOSYNTHESIS CLASS F PROTEIN"/>
    <property type="match status" value="1"/>
</dbReference>
<dbReference type="AlphaFoldDB" id="A0A914HAC3"/>
<dbReference type="CDD" id="cd05327">
    <property type="entry name" value="retinol-DH_like_SDR_c_like"/>
    <property type="match status" value="1"/>
</dbReference>
<dbReference type="Proteomes" id="UP000887572">
    <property type="component" value="Unplaced"/>
</dbReference>